<dbReference type="EMBL" id="CAJPIZ010000385">
    <property type="protein sequence ID" value="CAG2101289.1"/>
    <property type="molecule type" value="Genomic_DNA"/>
</dbReference>
<evidence type="ECO:0000313" key="7">
    <source>
        <dbReference type="EMBL" id="CAD7620859.1"/>
    </source>
</evidence>
<accession>A0A7R9KD77</accession>
<dbReference type="InterPro" id="IPR016024">
    <property type="entry name" value="ARM-type_fold"/>
</dbReference>
<evidence type="ECO:0000259" key="4">
    <source>
        <dbReference type="Pfam" id="PF12783"/>
    </source>
</evidence>
<organism evidence="7">
    <name type="scientific">Medioppia subpectinata</name>
    <dbReference type="NCBI Taxonomy" id="1979941"/>
    <lineage>
        <taxon>Eukaryota</taxon>
        <taxon>Metazoa</taxon>
        <taxon>Ecdysozoa</taxon>
        <taxon>Arthropoda</taxon>
        <taxon>Chelicerata</taxon>
        <taxon>Arachnida</taxon>
        <taxon>Acari</taxon>
        <taxon>Acariformes</taxon>
        <taxon>Sarcoptiformes</taxon>
        <taxon>Oribatida</taxon>
        <taxon>Brachypylina</taxon>
        <taxon>Oppioidea</taxon>
        <taxon>Oppiidae</taxon>
        <taxon>Medioppia</taxon>
    </lineage>
</organism>
<dbReference type="PANTHER" id="PTHR34199:SF4">
    <property type="entry name" value="ARM REPEAT SUPERFAMILY PROTEIN"/>
    <property type="match status" value="1"/>
</dbReference>
<protein>
    <recommendedName>
        <fullName evidence="9">Protein MON2 homolog</fullName>
    </recommendedName>
</protein>
<dbReference type="InterPro" id="IPR032691">
    <property type="entry name" value="Mon2/Sec7/BIG1-like_HUS"/>
</dbReference>
<feature type="domain" description="Mon2 C-terminal" evidence="5">
    <location>
        <begin position="1242"/>
        <end position="1748"/>
    </location>
</feature>
<keyword evidence="8" id="KW-1185">Reference proteome</keyword>
<keyword evidence="1" id="KW-0813">Transport</keyword>
<feature type="domain" description="Mon2 C-terminal" evidence="5">
    <location>
        <begin position="997"/>
        <end position="1236"/>
    </location>
</feature>
<feature type="domain" description="Mon2/Sec7/BIG1-like dimerisation and cyclophilin-binding" evidence="6">
    <location>
        <begin position="11"/>
        <end position="186"/>
    </location>
</feature>
<evidence type="ECO:0000259" key="6">
    <source>
        <dbReference type="Pfam" id="PF16213"/>
    </source>
</evidence>
<evidence type="ECO:0000256" key="1">
    <source>
        <dbReference type="ARBA" id="ARBA00022448"/>
    </source>
</evidence>
<evidence type="ECO:0000259" key="3">
    <source>
        <dbReference type="Pfam" id="PF09324"/>
    </source>
</evidence>
<dbReference type="Pfam" id="PF16213">
    <property type="entry name" value="DCB"/>
    <property type="match status" value="1"/>
</dbReference>
<evidence type="ECO:0000313" key="8">
    <source>
        <dbReference type="Proteomes" id="UP000759131"/>
    </source>
</evidence>
<sequence>MEKTMSELSGNDRKLLEGIEQHYHQLAAEAKKKHSPVKEASESGIVKIRSVSKRPPNLKSALMTESAEIMEPFFMGCDTKVAKMVQISLNAIQKLIIYEAVSQTAANNLLNCLWNLMESGVEELKLLQTITLLITTNSLVKSESLAKALSLCFRLHFTKNSTTNNTASATIRQLVSAVFERVQTEDQIPPESNKVHDIKFDDIKSGKYIPISLRAAASDAFFFFQDLVQLVNAEQPFWLTGLTEMTRTFGLELLELIFSSFPDVFYKHEEFSFLLKERVCQLVIKLFSPNTKLRTQTLNLQTNAMQTTDKPFWPITVRLLRIVSVLIQKFYTMLITESEIFLSLLIKSLEPDKPNWQRSMALEALYRMIQPNLISCLCRFYDMKPHSSKIFRDIVNALCIYIKSQFLFVDSSTTQSLIASIVNNNHNSSPSVVTSSNSSINSSLNSMSNTNSPTPAFLLRGVYIPLLFNTTKIKYKPFFIEQLDKLEAPSAPEGHGLSSAFACVLEIVESLTNVIESDLKNNVNDTNERIETVNTLTEETRLLHENLLNASCCGILGAFSLLLDASTDESVTELILNKMKKLASLYGIYELDEARDATLTSICKSSLPPNYSLSVLNLSQKSETDSKSKSNRKTSLDKSDSINITNLISQQNSQNTSGASYLGTNESSETRQQVIAVGTPLPTPSLPQNVQQGPVLLTSKNLQCMNAILNVANSDGSVLSEKSWHIILTTLQHLVWILGLKPTNGSNGSLKIGRSGTEGGASSNALITTAAMSDLPMLSTMLSRLFESSQHLKTESLLHLVNALVKLSQESMDIAYNNREPSLVSIEMQWHLKRDIISVYLLDQFAVAKLLETAIVNLNRIDIVWKQVTSHFLEVCSHPHIKMREWGVDALCNLVKSTLSQTQTESKSETEADNNRETTATVKQFMFLAPLQELSYISHADIRQKQLDCVLQILQSNGDVLTYGWTQIFEIVGAINETQNENLIRLSFQCLQLINADFLALIPSNCLILCVDTTAKFGSQIQELNASLTAIGLLWNIADFLHSNQNKIKSIFEQNASKQELSQTDKNSITSDLNDFDSLWMALFRRLGDLCIDSRASVRKSSAQTLFATLSTHGSILEAKTWKSVLWDVLFPLLDRVKMLSEVATSDKITDTKSSSTIIIHHSRNTAQKQWSETQVLVLSGVSRILSLKLDLLVNTDDFYKTWTLLLKFIESSALNQNSEVSLSALKCFQEILCLTKCGNNENQTLWDAAWNSWYHIGFTTTQLKDTSDFVNKNLDTSPYVPSQAFLTSLIQIFPYLFIHIKHKFSESDFNKLSLVLQNTISVPLMNSDASLPYMLSLSMAEPLTPLQENTLFVVETLQKEILIDPDLHPLLPSIFNQYLALSCYAVNIIPPHLPTFAKTQITPQLIAGDVSALNTNTYTSLGERALKNAMALYQKTANETIIIKSNILHSIIKTLKISLCLKYSCPSQSTWKLSVNTLLTALQIGLPIARNNRNIDVIKTNRFSICIASDFNRIWADLALCFDGFLFPISKPASTQTLEEQQFDESLDVKIVELIRDSIMPFAAQIPQEFVLQVVSLLNKGSIHSATNSSPVDTESTRKLREEFARTCFETLLQFSFLAPKGNPGLFMSSGNDLTPDHSIGIVNKLAVTSILQRFNEVVIKYVEDERLCPCPLPRHRMAEISFVLKALATLIVSLKKAPLGSVEPHVWDLLIRLYPPIVDCTTSNSIQVNRSLREVLHQYSDLLSAPQTTSQKALNNGC</sequence>
<dbReference type="InterPro" id="IPR032629">
    <property type="entry name" value="DCB_dom"/>
</dbReference>
<evidence type="ECO:0008006" key="9">
    <source>
        <dbReference type="Google" id="ProtNLM"/>
    </source>
</evidence>
<reference evidence="7" key="1">
    <citation type="submission" date="2020-11" db="EMBL/GenBank/DDBJ databases">
        <authorList>
            <person name="Tran Van P."/>
        </authorList>
    </citation>
    <scope>NUCLEOTIDE SEQUENCE</scope>
</reference>
<dbReference type="Proteomes" id="UP000759131">
    <property type="component" value="Unassembled WGS sequence"/>
</dbReference>
<dbReference type="GO" id="GO:0015031">
    <property type="term" value="P:protein transport"/>
    <property type="evidence" value="ECO:0007669"/>
    <property type="project" value="UniProtKB-KW"/>
</dbReference>
<dbReference type="Pfam" id="PF12783">
    <property type="entry name" value="Sec7-like_HUS"/>
    <property type="match status" value="1"/>
</dbReference>
<dbReference type="SUPFAM" id="SSF48371">
    <property type="entry name" value="ARM repeat"/>
    <property type="match status" value="1"/>
</dbReference>
<evidence type="ECO:0000259" key="5">
    <source>
        <dbReference type="Pfam" id="PF16206"/>
    </source>
</evidence>
<proteinExistence type="predicted"/>
<dbReference type="Pfam" id="PF16206">
    <property type="entry name" value="Mon2_C"/>
    <property type="match status" value="2"/>
</dbReference>
<evidence type="ECO:0000256" key="2">
    <source>
        <dbReference type="ARBA" id="ARBA00022927"/>
    </source>
</evidence>
<feature type="domain" description="Mon2/Sec7/BIG1-like HUS" evidence="4">
    <location>
        <begin position="217"/>
        <end position="390"/>
    </location>
</feature>
<gene>
    <name evidence="7" type="ORF">OSB1V03_LOCUS1339</name>
</gene>
<dbReference type="PANTHER" id="PTHR34199">
    <property type="entry name" value="NUMOD3 MOTIF FAMILY PROTEIN, EXPRESSED"/>
    <property type="match status" value="1"/>
</dbReference>
<dbReference type="OrthoDB" id="294853at2759"/>
<dbReference type="InterPro" id="IPR032817">
    <property type="entry name" value="Mon2_C"/>
</dbReference>
<dbReference type="Pfam" id="PF09324">
    <property type="entry name" value="Sec7-like_HDS"/>
    <property type="match status" value="1"/>
</dbReference>
<keyword evidence="2" id="KW-0653">Protein transport</keyword>
<feature type="domain" description="Mon2/Sec7/BIG1-like HDS" evidence="3">
    <location>
        <begin position="923"/>
        <end position="992"/>
    </location>
</feature>
<name>A0A7R9KD77_9ACAR</name>
<dbReference type="InterPro" id="IPR015403">
    <property type="entry name" value="Mon2/Sec7/BIG1-like_HDS"/>
</dbReference>
<dbReference type="EMBL" id="OC854960">
    <property type="protein sequence ID" value="CAD7620859.1"/>
    <property type="molecule type" value="Genomic_DNA"/>
</dbReference>